<accession>A0ACA9RRT2</accession>
<dbReference type="EMBL" id="CAJVQC010066067">
    <property type="protein sequence ID" value="CAG8806085.1"/>
    <property type="molecule type" value="Genomic_DNA"/>
</dbReference>
<evidence type="ECO:0000313" key="2">
    <source>
        <dbReference type="Proteomes" id="UP000789920"/>
    </source>
</evidence>
<proteinExistence type="predicted"/>
<dbReference type="Proteomes" id="UP000789920">
    <property type="component" value="Unassembled WGS sequence"/>
</dbReference>
<sequence>LVVNDWCAFTGLDSTATELSVVEINRFAIRNNDNDNDLTDKYYNINTHLSRSSVITVLERIQLPNQINYINTYVQDQQLIFKHKMEVEYYKQKFNADNDLSNSVVLSKYRSAADIVNAVLPQIISRILPGASITELCKYGDQLVFSHTSKVYNKNKVEKGVALPTMICVNNYLQYFSPLPENDVILQHGDLVKIELGVHIDGYIASAAHTTILNPNPQQPIE</sequence>
<organism evidence="1 2">
    <name type="scientific">Racocetra persica</name>
    <dbReference type="NCBI Taxonomy" id="160502"/>
    <lineage>
        <taxon>Eukaryota</taxon>
        <taxon>Fungi</taxon>
        <taxon>Fungi incertae sedis</taxon>
        <taxon>Mucoromycota</taxon>
        <taxon>Glomeromycotina</taxon>
        <taxon>Glomeromycetes</taxon>
        <taxon>Diversisporales</taxon>
        <taxon>Gigasporaceae</taxon>
        <taxon>Racocetra</taxon>
    </lineage>
</organism>
<evidence type="ECO:0000313" key="1">
    <source>
        <dbReference type="EMBL" id="CAG8806085.1"/>
    </source>
</evidence>
<keyword evidence="2" id="KW-1185">Reference proteome</keyword>
<feature type="non-terminal residue" evidence="1">
    <location>
        <position position="222"/>
    </location>
</feature>
<gene>
    <name evidence="1" type="ORF">RPERSI_LOCUS22084</name>
</gene>
<comment type="caution">
    <text evidence="1">The sequence shown here is derived from an EMBL/GenBank/DDBJ whole genome shotgun (WGS) entry which is preliminary data.</text>
</comment>
<protein>
    <submittedName>
        <fullName evidence="1">4674_t:CDS:1</fullName>
    </submittedName>
</protein>
<name>A0ACA9RRT2_9GLOM</name>
<reference evidence="1" key="1">
    <citation type="submission" date="2021-06" db="EMBL/GenBank/DDBJ databases">
        <authorList>
            <person name="Kallberg Y."/>
            <person name="Tangrot J."/>
            <person name="Rosling A."/>
        </authorList>
    </citation>
    <scope>NUCLEOTIDE SEQUENCE</scope>
    <source>
        <strain evidence="1">MA461A</strain>
    </source>
</reference>
<feature type="non-terminal residue" evidence="1">
    <location>
        <position position="1"/>
    </location>
</feature>